<accession>A0ABR8BGZ9</accession>
<reference evidence="2 3" key="1">
    <citation type="journal article" date="2020" name="ISME J.">
        <title>Comparative genomics reveals insights into cyanobacterial evolution and habitat adaptation.</title>
        <authorList>
            <person name="Chen M.Y."/>
            <person name="Teng W.K."/>
            <person name="Zhao L."/>
            <person name="Hu C.X."/>
            <person name="Zhou Y.K."/>
            <person name="Han B.P."/>
            <person name="Song L.R."/>
            <person name="Shu W.S."/>
        </authorList>
    </citation>
    <scope>NUCLEOTIDE SEQUENCE [LARGE SCALE GENOMIC DNA]</scope>
    <source>
        <strain evidence="2 3">FACHB-3921</strain>
    </source>
</reference>
<evidence type="ECO:0000313" key="2">
    <source>
        <dbReference type="EMBL" id="MBD2253377.1"/>
    </source>
</evidence>
<evidence type="ECO:0000259" key="1">
    <source>
        <dbReference type="Pfam" id="PF13699"/>
    </source>
</evidence>
<dbReference type="Pfam" id="PF13699">
    <property type="entry name" value="eCIS_core"/>
    <property type="match status" value="1"/>
</dbReference>
<dbReference type="Proteomes" id="UP000621307">
    <property type="component" value="Unassembled WGS sequence"/>
</dbReference>
<sequence length="423" mass="46941">MSRQHINQPKNASALPKAKISANAQYSLPPTNETQGWFGNRAVNLLQKEQPGKKGKPKLTGQSQELEIAQKLVNYGQKPLKLQAKMEIGAVGDRYEQEADRVSNEVVSRLNTSERPMVQGGTKQDSYRHKLQKKPLIQRVNNGGMAASPDVEAGIQRAKGSGQPLSDSIREPMGQAMGADFSGVRVHTDAQSDQLNRSIQAKAFTTGQDVFFRLGAYEPGSRGGQELIAHELTHVVQQGGVGALPTHQDIPQSMIVVSSRVPQSTNHRRTIQRYPQDTAVLREIARNLSTPRDVLAFGATNRATRMALDEDPSLLREARKQLALEKLDRFILNYTRLVYEQCGDPGLAEFNRIIQNLHEALSVPTIQLNHVPITTAIQMMTIFIDTSLRPARMGILRMLRGDPLSRMNTDWRGIVPLIHSFLA</sequence>
<dbReference type="EMBL" id="JACJQL010000030">
    <property type="protein sequence ID" value="MBD2253377.1"/>
    <property type="molecule type" value="Genomic_DNA"/>
</dbReference>
<evidence type="ECO:0000313" key="3">
    <source>
        <dbReference type="Proteomes" id="UP000621307"/>
    </source>
</evidence>
<feature type="domain" description="eCIS core" evidence="1">
    <location>
        <begin position="164"/>
        <end position="240"/>
    </location>
</feature>
<gene>
    <name evidence="2" type="ORF">H6G14_19040</name>
</gene>
<keyword evidence="3" id="KW-1185">Reference proteome</keyword>
<protein>
    <submittedName>
        <fullName evidence="2">DUF4157 domain-containing protein</fullName>
    </submittedName>
</protein>
<dbReference type="InterPro" id="IPR025295">
    <property type="entry name" value="eCIS_core_dom"/>
</dbReference>
<comment type="caution">
    <text evidence="2">The sequence shown here is derived from an EMBL/GenBank/DDBJ whole genome shotgun (WGS) entry which is preliminary data.</text>
</comment>
<proteinExistence type="predicted"/>
<dbReference type="RefSeq" id="WP_190568905.1">
    <property type="nucleotide sequence ID" value="NZ_JACJQL010000030.1"/>
</dbReference>
<name>A0ABR8BGZ9_9NOSO</name>
<organism evidence="2 3">
    <name type="scientific">Nostoc parmelioides FACHB-3921</name>
    <dbReference type="NCBI Taxonomy" id="2692909"/>
    <lineage>
        <taxon>Bacteria</taxon>
        <taxon>Bacillati</taxon>
        <taxon>Cyanobacteriota</taxon>
        <taxon>Cyanophyceae</taxon>
        <taxon>Nostocales</taxon>
        <taxon>Nostocaceae</taxon>
        <taxon>Nostoc</taxon>
    </lineage>
</organism>